<evidence type="ECO:0000313" key="2">
    <source>
        <dbReference type="EMBL" id="RMX45940.1"/>
    </source>
</evidence>
<dbReference type="PANTHER" id="PTHR13228:SF3">
    <property type="entry name" value="CONSERVED OLIGOMERIC GOLGI COMPLEX SUBUNIT 5"/>
    <property type="match status" value="1"/>
</dbReference>
<dbReference type="GO" id="GO:0017119">
    <property type="term" value="C:Golgi transport complex"/>
    <property type="evidence" value="ECO:0007669"/>
    <property type="project" value="InterPro"/>
</dbReference>
<name>A0A3M6TX34_POCDA</name>
<dbReference type="GO" id="GO:0006891">
    <property type="term" value="P:intra-Golgi vesicle-mediated transport"/>
    <property type="evidence" value="ECO:0007669"/>
    <property type="project" value="InterPro"/>
</dbReference>
<dbReference type="InterPro" id="IPR019465">
    <property type="entry name" value="Cog5"/>
</dbReference>
<evidence type="ECO:0000259" key="1">
    <source>
        <dbReference type="Pfam" id="PF20649"/>
    </source>
</evidence>
<dbReference type="STRING" id="46731.A0A3M6TX34"/>
<evidence type="ECO:0000313" key="3">
    <source>
        <dbReference type="Proteomes" id="UP000275408"/>
    </source>
</evidence>
<comment type="caution">
    <text evidence="2">The sequence shown here is derived from an EMBL/GenBank/DDBJ whole genome shotgun (WGS) entry which is preliminary data.</text>
</comment>
<dbReference type="Pfam" id="PF20649">
    <property type="entry name" value="COG5_C"/>
    <property type="match status" value="1"/>
</dbReference>
<dbReference type="OrthoDB" id="5971544at2759"/>
<protein>
    <recommendedName>
        <fullName evidence="1">Conserved oligomeric Golgi complex subunit 5 helical domain-containing protein</fullName>
    </recommendedName>
</protein>
<reference evidence="2 3" key="1">
    <citation type="journal article" date="2018" name="Sci. Rep.">
        <title>Comparative analysis of the Pocillopora damicornis genome highlights role of immune system in coral evolution.</title>
        <authorList>
            <person name="Cunning R."/>
            <person name="Bay R.A."/>
            <person name="Gillette P."/>
            <person name="Baker A.C."/>
            <person name="Traylor-Knowles N."/>
        </authorList>
    </citation>
    <scope>NUCLEOTIDE SEQUENCE [LARGE SCALE GENOMIC DNA]</scope>
    <source>
        <strain evidence="2">RSMAS</strain>
        <tissue evidence="2">Whole animal</tissue>
    </source>
</reference>
<dbReference type="PANTHER" id="PTHR13228">
    <property type="entry name" value="CONSERVED OLIGOMERIC GOLGI COMPLEX COMPONENT 5"/>
    <property type="match status" value="1"/>
</dbReference>
<keyword evidence="3" id="KW-1185">Reference proteome</keyword>
<organism evidence="2 3">
    <name type="scientific">Pocillopora damicornis</name>
    <name type="common">Cauliflower coral</name>
    <name type="synonym">Millepora damicornis</name>
    <dbReference type="NCBI Taxonomy" id="46731"/>
    <lineage>
        <taxon>Eukaryota</taxon>
        <taxon>Metazoa</taxon>
        <taxon>Cnidaria</taxon>
        <taxon>Anthozoa</taxon>
        <taxon>Hexacorallia</taxon>
        <taxon>Scleractinia</taxon>
        <taxon>Astrocoeniina</taxon>
        <taxon>Pocilloporidae</taxon>
        <taxon>Pocillopora</taxon>
    </lineage>
</organism>
<gene>
    <name evidence="2" type="ORF">pdam_00011034</name>
</gene>
<proteinExistence type="predicted"/>
<accession>A0A3M6TX34</accession>
<feature type="domain" description="Conserved oligomeric Golgi complex subunit 5 helical" evidence="1">
    <location>
        <begin position="50"/>
        <end position="218"/>
    </location>
</feature>
<dbReference type="AlphaFoldDB" id="A0A3M6TX34"/>
<dbReference type="Proteomes" id="UP000275408">
    <property type="component" value="Unassembled WGS sequence"/>
</dbReference>
<sequence>MDASLEKLLQNDETFKQFLEDNFDDRTYANNIIQSRAISESLARLADGINLLDKELHAQNQTQVATALQVFYNLGSLASTVNEVVDKVRENLTTSVKEALDPNTLSQIQPNAGAGGPGRAAIPTPGNTAAWRATLWTRLEQLMDSIYSACGQVHHLQKVLAKKRDPVTHVCFVEELLKDGKSCITSFWNSVTSILTEEFAQAAQGEYPKLLRLYNDLWSRLQQFSGASSAPTPGIVPQIEPSFSLFPSAEDQFSLSPEQALKNSLAPFEIAYLSRSLSRLLDPINLVFPSGARNPPSKEELASIAKTISSELSVASVDVGLTITVARNVAKTVQLYTAKCEELLVAGPEGNQLYDHVTPAQQKNAAIVNSLFQLHQAVIKIVDGLWSQSPGVAVDAISTGLQGILALINSALDPLLDAISRDLENHIFKMHSEDFTSSTLSRDIADNPDAPCSGYIQDLQDFIIHVQKNYIALYECREILSQRLEEIVCRTIELFVRHASLLRAIGEGGKLKLAADMAQIEFAVGPLCHKVSDLGKSYKLLRSFSLPHSVVLHHLFSRAPNELKSPHEVAGWSLGFYSQWLDEHTSEEEKLALIKGTLEAYVQSVRSRGEKEFAPVYPIMLRILQAVRATQGS</sequence>
<dbReference type="InterPro" id="IPR048485">
    <property type="entry name" value="COG5_helical"/>
</dbReference>
<dbReference type="EMBL" id="RCHS01002741">
    <property type="protein sequence ID" value="RMX45940.1"/>
    <property type="molecule type" value="Genomic_DNA"/>
</dbReference>